<feature type="compositionally biased region" description="Pro residues" evidence="1">
    <location>
        <begin position="393"/>
        <end position="414"/>
    </location>
</feature>
<dbReference type="Pfam" id="PF04024">
    <property type="entry name" value="PspC"/>
    <property type="match status" value="1"/>
</dbReference>
<dbReference type="RefSeq" id="WP_241914664.1">
    <property type="nucleotide sequence ID" value="NZ_CP093326.1"/>
</dbReference>
<feature type="transmembrane region" description="Helical" evidence="2">
    <location>
        <begin position="281"/>
        <end position="305"/>
    </location>
</feature>
<evidence type="ECO:0000259" key="3">
    <source>
        <dbReference type="Pfam" id="PF04024"/>
    </source>
</evidence>
<organism evidence="4 5">
    <name type="scientific">Arthrobacter sulfonylureivorans</name>
    <dbReference type="NCBI Taxonomy" id="2486855"/>
    <lineage>
        <taxon>Bacteria</taxon>
        <taxon>Bacillati</taxon>
        <taxon>Actinomycetota</taxon>
        <taxon>Actinomycetes</taxon>
        <taxon>Micrococcales</taxon>
        <taxon>Micrococcaceae</taxon>
        <taxon>Arthrobacter</taxon>
    </lineage>
</organism>
<feature type="compositionally biased region" description="Basic and acidic residues" evidence="1">
    <location>
        <begin position="71"/>
        <end position="106"/>
    </location>
</feature>
<proteinExistence type="predicted"/>
<keyword evidence="2" id="KW-1133">Transmembrane helix</keyword>
<dbReference type="InterPro" id="IPR007168">
    <property type="entry name" value="Phageshock_PspC_N"/>
</dbReference>
<feature type="region of interest" description="Disordered" evidence="1">
    <location>
        <begin position="312"/>
        <end position="416"/>
    </location>
</feature>
<feature type="compositionally biased region" description="Low complexity" evidence="1">
    <location>
        <begin position="47"/>
        <end position="70"/>
    </location>
</feature>
<sequence>MTSHAPTPSENDGTDRTDEPDQQPAVPEPTPEPTPAPASGDPEIVEADAAQPAAVEADAAEPDSAPAAATHADDAARYDDAEPGEAQHPDDASRDDSRDASRDDRGTNPTEPLASGTYPTTPIGSGYSGGSAGSGYAGGPGFDSGNGGFPPPPPSGAAGAFPPPPPGAPLPPPSNPFFSWFRNLGMPRGQDRWIGGVASGIGHRIGLDPILVRGLFILLAVFGVGVLLYGIAWALLPEPDGRIHAEEAGRSSWTAGMTGAVIFTVLGVFSRPFGWFTNDWGWGFGGFVWAAIWIGAVAFFVYWLATRNKDGAPAGAPQHGTEGFPPAPSAAGPGTSAFTNSAGPSDSAAPAPGSHSGPSRSTGTGYGTTSSYSSTPAAGTGYGHGSPSGFQGPPRPMYPQPRPYPQPAPVPPKIGPRGPSGAAIALTLGAAMLAAGAVLGLNALEFVELGLNVVPVAIASALIVIGIGVVVTGALGRTSGILGFLAAVGLVLSLVFSAGMQWTANNFAIASNRTWTSASAPAEGDGYSVVAGNGTVDLRSVSGSRVGGPAVVPVNAVAASVTVIIPDDVPVKVETQMALGNVEYATPEDSGRQSGVWQPGTYIINDDGGAPEIILSVRGVVSSVDILTVSELEQTR</sequence>
<feature type="compositionally biased region" description="Gly residues" evidence="1">
    <location>
        <begin position="126"/>
        <end position="148"/>
    </location>
</feature>
<feature type="compositionally biased region" description="Pro residues" evidence="1">
    <location>
        <begin position="26"/>
        <end position="36"/>
    </location>
</feature>
<accession>A0ABY3W8P1</accession>
<feature type="domain" description="Phage shock protein PspC N-terminal" evidence="3">
    <location>
        <begin position="190"/>
        <end position="238"/>
    </location>
</feature>
<evidence type="ECO:0000313" key="4">
    <source>
        <dbReference type="EMBL" id="UNK46719.1"/>
    </source>
</evidence>
<feature type="compositionally biased region" description="Low complexity" evidence="1">
    <location>
        <begin position="329"/>
        <end position="379"/>
    </location>
</feature>
<feature type="region of interest" description="Disordered" evidence="1">
    <location>
        <begin position="1"/>
        <end position="174"/>
    </location>
</feature>
<keyword evidence="2" id="KW-0472">Membrane</keyword>
<feature type="transmembrane region" description="Helical" evidence="2">
    <location>
        <begin position="248"/>
        <end position="269"/>
    </location>
</feature>
<name>A0ABY3W8P1_9MICC</name>
<feature type="transmembrane region" description="Helical" evidence="2">
    <location>
        <begin position="422"/>
        <end position="441"/>
    </location>
</feature>
<feature type="compositionally biased region" description="Polar residues" evidence="1">
    <location>
        <begin position="1"/>
        <end position="11"/>
    </location>
</feature>
<keyword evidence="5" id="KW-1185">Reference proteome</keyword>
<gene>
    <name evidence="4" type="ORF">MNQ99_05020</name>
</gene>
<feature type="transmembrane region" description="Helical" evidence="2">
    <location>
        <begin position="214"/>
        <end position="236"/>
    </location>
</feature>
<feature type="transmembrane region" description="Helical" evidence="2">
    <location>
        <begin position="453"/>
        <end position="475"/>
    </location>
</feature>
<evidence type="ECO:0000256" key="1">
    <source>
        <dbReference type="SAM" id="MobiDB-lite"/>
    </source>
</evidence>
<feature type="transmembrane region" description="Helical" evidence="2">
    <location>
        <begin position="482"/>
        <end position="502"/>
    </location>
</feature>
<evidence type="ECO:0000313" key="5">
    <source>
        <dbReference type="Proteomes" id="UP000829069"/>
    </source>
</evidence>
<evidence type="ECO:0000256" key="2">
    <source>
        <dbReference type="SAM" id="Phobius"/>
    </source>
</evidence>
<dbReference type="Proteomes" id="UP000829069">
    <property type="component" value="Chromosome"/>
</dbReference>
<protein>
    <submittedName>
        <fullName evidence="4">PspC domain-containing protein</fullName>
    </submittedName>
</protein>
<dbReference type="EMBL" id="CP093326">
    <property type="protein sequence ID" value="UNK46719.1"/>
    <property type="molecule type" value="Genomic_DNA"/>
</dbReference>
<reference evidence="4 5" key="1">
    <citation type="submission" date="2022-03" db="EMBL/GenBank/DDBJ databases">
        <title>Isotopic signatures of nitrous oxide derived from detoxification processes.</title>
        <authorList>
            <person name="Behrendt U."/>
            <person name="Buchen C."/>
            <person name="Well R."/>
            <person name="Ulrich A."/>
            <person name="Rohe L."/>
            <person name="Kolb S."/>
            <person name="Schloter M."/>
            <person name="Horn M.A."/>
            <person name="Augustin J."/>
        </authorList>
    </citation>
    <scope>NUCLEOTIDE SEQUENCE [LARGE SCALE GENOMIC DNA]</scope>
    <source>
        <strain evidence="4 5">S4-C24</strain>
    </source>
</reference>
<keyword evidence="2" id="KW-0812">Transmembrane</keyword>
<feature type="compositionally biased region" description="Pro residues" evidence="1">
    <location>
        <begin position="149"/>
        <end position="174"/>
    </location>
</feature>